<evidence type="ECO:0000313" key="1">
    <source>
        <dbReference type="EMBL" id="MXQ13233.1"/>
    </source>
</evidence>
<gene>
    <name evidence="1" type="ORF">GR328_17535</name>
</gene>
<dbReference type="RefSeq" id="WP_160885999.1">
    <property type="nucleotide sequence ID" value="NZ_WURB01000014.1"/>
</dbReference>
<dbReference type="AlphaFoldDB" id="A0A7X3SQG0"/>
<comment type="caution">
    <text evidence="1">The sequence shown here is derived from an EMBL/GenBank/DDBJ whole genome shotgun (WGS) entry which is preliminary data.</text>
</comment>
<protein>
    <submittedName>
        <fullName evidence="1">Uncharacterized protein</fullName>
    </submittedName>
</protein>
<dbReference type="Proteomes" id="UP000436483">
    <property type="component" value="Unassembled WGS sequence"/>
</dbReference>
<dbReference type="EMBL" id="WURB01000014">
    <property type="protein sequence ID" value="MXQ13233.1"/>
    <property type="molecule type" value="Genomic_DNA"/>
</dbReference>
<reference evidence="1 2" key="2">
    <citation type="submission" date="2020-01" db="EMBL/GenBank/DDBJ databases">
        <title>Microvirga sp. nov., an arsenate reduction bacterium isolated from Tibet hotspring sediments.</title>
        <authorList>
            <person name="Xian W.-D."/>
            <person name="Li W.-J."/>
        </authorList>
    </citation>
    <scope>NUCLEOTIDE SEQUENCE [LARGE SCALE GENOMIC DNA]</scope>
    <source>
        <strain evidence="1 2">KCTC 23863</strain>
    </source>
</reference>
<evidence type="ECO:0000313" key="2">
    <source>
        <dbReference type="Proteomes" id="UP000436483"/>
    </source>
</evidence>
<sequence>MTTLRIETVADLAAWFDEVAEGNLRDTARLLSRKGATDEEIKAELGHQRKSLAASRARFMAEAKGFIQRDGESLQ</sequence>
<name>A0A7X3SQG0_9HYPH</name>
<reference evidence="1 2" key="1">
    <citation type="submission" date="2019-12" db="EMBL/GenBank/DDBJ databases">
        <authorList>
            <person name="Yuan C.-G."/>
        </authorList>
    </citation>
    <scope>NUCLEOTIDE SEQUENCE [LARGE SCALE GENOMIC DNA]</scope>
    <source>
        <strain evidence="1 2">KCTC 23863</strain>
    </source>
</reference>
<proteinExistence type="predicted"/>
<organism evidence="1 2">
    <name type="scientific">Microvirga makkahensis</name>
    <dbReference type="NCBI Taxonomy" id="1128670"/>
    <lineage>
        <taxon>Bacteria</taxon>
        <taxon>Pseudomonadati</taxon>
        <taxon>Pseudomonadota</taxon>
        <taxon>Alphaproteobacteria</taxon>
        <taxon>Hyphomicrobiales</taxon>
        <taxon>Methylobacteriaceae</taxon>
        <taxon>Microvirga</taxon>
    </lineage>
</organism>
<keyword evidence="2" id="KW-1185">Reference proteome</keyword>
<accession>A0A7X3SQG0</accession>